<comment type="caution">
    <text evidence="2">The sequence shown here is derived from an EMBL/GenBank/DDBJ whole genome shotgun (WGS) entry which is preliminary data.</text>
</comment>
<gene>
    <name evidence="2" type="ORF">Acr_27g0006790</name>
</gene>
<protein>
    <submittedName>
        <fullName evidence="2">Uncharacterized protein</fullName>
    </submittedName>
</protein>
<reference evidence="2 3" key="1">
    <citation type="submission" date="2019-07" db="EMBL/GenBank/DDBJ databases">
        <title>De Novo Assembly of kiwifruit Actinidia rufa.</title>
        <authorList>
            <person name="Sugita-Konishi S."/>
            <person name="Sato K."/>
            <person name="Mori E."/>
            <person name="Abe Y."/>
            <person name="Kisaki G."/>
            <person name="Hamano K."/>
            <person name="Suezawa K."/>
            <person name="Otani M."/>
            <person name="Fukuda T."/>
            <person name="Manabe T."/>
            <person name="Gomi K."/>
            <person name="Tabuchi M."/>
            <person name="Akimitsu K."/>
            <person name="Kataoka I."/>
        </authorList>
    </citation>
    <scope>NUCLEOTIDE SEQUENCE [LARGE SCALE GENOMIC DNA]</scope>
    <source>
        <strain evidence="3">cv. Fuchu</strain>
    </source>
</reference>
<dbReference type="Proteomes" id="UP000585474">
    <property type="component" value="Unassembled WGS sequence"/>
</dbReference>
<keyword evidence="3" id="KW-1185">Reference proteome</keyword>
<evidence type="ECO:0000256" key="1">
    <source>
        <dbReference type="SAM" id="MobiDB-lite"/>
    </source>
</evidence>
<evidence type="ECO:0000313" key="2">
    <source>
        <dbReference type="EMBL" id="GFZ18940.1"/>
    </source>
</evidence>
<accession>A0A7J0H763</accession>
<feature type="region of interest" description="Disordered" evidence="1">
    <location>
        <begin position="200"/>
        <end position="239"/>
    </location>
</feature>
<sequence>MALAWTTTLSTDLPSITALPVSQVSEQTVDPIVGLAEAIVGVDLDSSEAPFSDKCNGEELMEGTSRRFKRRVGATILGAPVVIWKPEFSACKLGRQVTLANSAKDHDTSMALVRDVLLPNDVPALNKESLKTIQRAIVFSNRMKEQSTKLKRAKKKDALAFEFPESYVPYSPLNLPYFDELEYVNWTEEDEDVVDAIVAPGNDAVNLEEEAPRIDAEGSGKEDTKEAGEDTTQDPPLEL</sequence>
<feature type="compositionally biased region" description="Basic and acidic residues" evidence="1">
    <location>
        <begin position="210"/>
        <end position="228"/>
    </location>
</feature>
<dbReference type="EMBL" id="BJWL01000027">
    <property type="protein sequence ID" value="GFZ18940.1"/>
    <property type="molecule type" value="Genomic_DNA"/>
</dbReference>
<name>A0A7J0H763_9ERIC</name>
<dbReference type="AlphaFoldDB" id="A0A7J0H763"/>
<organism evidence="2 3">
    <name type="scientific">Actinidia rufa</name>
    <dbReference type="NCBI Taxonomy" id="165716"/>
    <lineage>
        <taxon>Eukaryota</taxon>
        <taxon>Viridiplantae</taxon>
        <taxon>Streptophyta</taxon>
        <taxon>Embryophyta</taxon>
        <taxon>Tracheophyta</taxon>
        <taxon>Spermatophyta</taxon>
        <taxon>Magnoliopsida</taxon>
        <taxon>eudicotyledons</taxon>
        <taxon>Gunneridae</taxon>
        <taxon>Pentapetalae</taxon>
        <taxon>asterids</taxon>
        <taxon>Ericales</taxon>
        <taxon>Actinidiaceae</taxon>
        <taxon>Actinidia</taxon>
    </lineage>
</organism>
<evidence type="ECO:0000313" key="3">
    <source>
        <dbReference type="Proteomes" id="UP000585474"/>
    </source>
</evidence>
<proteinExistence type="predicted"/>